<evidence type="ECO:0008006" key="3">
    <source>
        <dbReference type="Google" id="ProtNLM"/>
    </source>
</evidence>
<comment type="caution">
    <text evidence="1">The sequence shown here is derived from an EMBL/GenBank/DDBJ whole genome shotgun (WGS) entry which is preliminary data.</text>
</comment>
<keyword evidence="2" id="KW-1185">Reference proteome</keyword>
<evidence type="ECO:0000313" key="1">
    <source>
        <dbReference type="EMBL" id="CAF0750712.1"/>
    </source>
</evidence>
<proteinExistence type="predicted"/>
<dbReference type="Proteomes" id="UP000663879">
    <property type="component" value="Unassembled WGS sequence"/>
</dbReference>
<dbReference type="AlphaFoldDB" id="A0A813PC96"/>
<dbReference type="OrthoDB" id="10148323at2759"/>
<reference evidence="1" key="1">
    <citation type="submission" date="2021-02" db="EMBL/GenBank/DDBJ databases">
        <authorList>
            <person name="Nowell W R."/>
        </authorList>
    </citation>
    <scope>NUCLEOTIDE SEQUENCE</scope>
    <source>
        <strain evidence="1">Ploen Becks lab</strain>
    </source>
</reference>
<protein>
    <recommendedName>
        <fullName evidence="3">SWIM-type domain-containing protein</fullName>
    </recommendedName>
</protein>
<sequence>MWLVNKNRVELEIDLKVYLVQDERDICFQVKLIPKPSCNCVEKTSCCHILAVEAINGINIEKIYKIPNLSKLTKSKNLGSTGRKNRVHLLNSHNPDFIEKPKESYQEYELFLRDLVDERF</sequence>
<gene>
    <name evidence="1" type="ORF">OXX778_LOCUS3898</name>
</gene>
<evidence type="ECO:0000313" key="2">
    <source>
        <dbReference type="Proteomes" id="UP000663879"/>
    </source>
</evidence>
<organism evidence="1 2">
    <name type="scientific">Brachionus calyciflorus</name>
    <dbReference type="NCBI Taxonomy" id="104777"/>
    <lineage>
        <taxon>Eukaryota</taxon>
        <taxon>Metazoa</taxon>
        <taxon>Spiralia</taxon>
        <taxon>Gnathifera</taxon>
        <taxon>Rotifera</taxon>
        <taxon>Eurotatoria</taxon>
        <taxon>Monogononta</taxon>
        <taxon>Pseudotrocha</taxon>
        <taxon>Ploima</taxon>
        <taxon>Brachionidae</taxon>
        <taxon>Brachionus</taxon>
    </lineage>
</organism>
<dbReference type="EMBL" id="CAJNOC010000363">
    <property type="protein sequence ID" value="CAF0750712.1"/>
    <property type="molecule type" value="Genomic_DNA"/>
</dbReference>
<accession>A0A813PC96</accession>
<name>A0A813PC96_9BILA</name>